<dbReference type="EMBL" id="JAAXOS010000004">
    <property type="protein sequence ID" value="NKY26655.1"/>
    <property type="molecule type" value="Genomic_DNA"/>
</dbReference>
<keyword evidence="2" id="KW-1185">Reference proteome</keyword>
<dbReference type="Proteomes" id="UP000540698">
    <property type="component" value="Unassembled WGS sequence"/>
</dbReference>
<protein>
    <recommendedName>
        <fullName evidence="3">Tat pathway signal protein</fullName>
    </recommendedName>
</protein>
<gene>
    <name evidence="1" type="ORF">HGB38_10540</name>
</gene>
<dbReference type="RefSeq" id="WP_062973980.1">
    <property type="nucleotide sequence ID" value="NZ_JAAXOS010000004.1"/>
</dbReference>
<comment type="caution">
    <text evidence="1">The sequence shown here is derived from an EMBL/GenBank/DDBJ whole genome shotgun (WGS) entry which is preliminary data.</text>
</comment>
<accession>A0A7X6L2M8</accession>
<evidence type="ECO:0008006" key="3">
    <source>
        <dbReference type="Google" id="ProtNLM"/>
    </source>
</evidence>
<organism evidence="1 2">
    <name type="scientific">Nocardia gamkensis</name>
    <dbReference type="NCBI Taxonomy" id="352869"/>
    <lineage>
        <taxon>Bacteria</taxon>
        <taxon>Bacillati</taxon>
        <taxon>Actinomycetota</taxon>
        <taxon>Actinomycetes</taxon>
        <taxon>Mycobacteriales</taxon>
        <taxon>Nocardiaceae</taxon>
        <taxon>Nocardia</taxon>
    </lineage>
</organism>
<proteinExistence type="predicted"/>
<name>A0A7X6L2M8_9NOCA</name>
<evidence type="ECO:0000313" key="2">
    <source>
        <dbReference type="Proteomes" id="UP000540698"/>
    </source>
</evidence>
<reference evidence="1 2" key="1">
    <citation type="submission" date="2020-04" db="EMBL/GenBank/DDBJ databases">
        <title>MicrobeNet Type strains.</title>
        <authorList>
            <person name="Nicholson A.C."/>
        </authorList>
    </citation>
    <scope>NUCLEOTIDE SEQUENCE [LARGE SCALE GENOMIC DNA]</scope>
    <source>
        <strain evidence="1 2">DSM 44956</strain>
    </source>
</reference>
<dbReference type="AlphaFoldDB" id="A0A7X6L2M8"/>
<sequence>MTLLSAGRSVRLFLRAAALSLCLVLGLGAASIARAEPAYAAYLDLPSVNGDGAGAGGLGPALPLNESDLAEALRQARADGVAPRRYATLLHQYWLVIATGNADIDLAAWDPAQGPRANERTFNQVYVNYLRLATRHPEFYWAGLAGIAGGSFASGFFDMGDVGVVLDVPGIHRLGDAVADLLRATPPELTRALPEDIRLLATEGSRLSAADVAWYQTRLMIMQKHIFTDLVPMHEAYVALGMRGIDEMYAAGVLDDDIHAAWQSIASGTRDGYIDALIRMTDREQNHVVADQWDETSAGRAPIGRVLTYVSTIAGKPGVPGVRAPGVYAPTVVGAEVGGRSLTLRMPLPGFNWADRETRWHYITGDLVPRHIDMETDPAVAGAVLGEAFWGKLARGRLAARLPDLLADLTAHWQIAG</sequence>
<evidence type="ECO:0000313" key="1">
    <source>
        <dbReference type="EMBL" id="NKY26655.1"/>
    </source>
</evidence>